<dbReference type="AlphaFoldDB" id="A0A2J7TJ08"/>
<name>A0A2J7TJ08_METSI</name>
<reference evidence="1 2" key="1">
    <citation type="submission" date="2017-10" db="EMBL/GenBank/DDBJ databases">
        <title>Genome announcement of Methylocella silvestris TVC from permafrost.</title>
        <authorList>
            <person name="Wang J."/>
            <person name="Geng K."/>
            <person name="Ul-Haque F."/>
            <person name="Crombie A.T."/>
            <person name="Street L.E."/>
            <person name="Wookey P.A."/>
            <person name="Murrell J.C."/>
            <person name="Pratscher J."/>
        </authorList>
    </citation>
    <scope>NUCLEOTIDE SEQUENCE [LARGE SCALE GENOMIC DNA]</scope>
    <source>
        <strain evidence="1 2">TVC</strain>
    </source>
</reference>
<dbReference type="Proteomes" id="UP000236286">
    <property type="component" value="Unassembled WGS sequence"/>
</dbReference>
<dbReference type="EMBL" id="PDZR01000005">
    <property type="protein sequence ID" value="PNG26759.1"/>
    <property type="molecule type" value="Genomic_DNA"/>
</dbReference>
<evidence type="ECO:0000313" key="1">
    <source>
        <dbReference type="EMBL" id="PNG26759.1"/>
    </source>
</evidence>
<evidence type="ECO:0000313" key="2">
    <source>
        <dbReference type="Proteomes" id="UP000236286"/>
    </source>
</evidence>
<organism evidence="1 2">
    <name type="scientific">Methylocella silvestris</name>
    <dbReference type="NCBI Taxonomy" id="199596"/>
    <lineage>
        <taxon>Bacteria</taxon>
        <taxon>Pseudomonadati</taxon>
        <taxon>Pseudomonadota</taxon>
        <taxon>Alphaproteobacteria</taxon>
        <taxon>Hyphomicrobiales</taxon>
        <taxon>Beijerinckiaceae</taxon>
        <taxon>Methylocella</taxon>
    </lineage>
</organism>
<accession>A0A2J7TJ08</accession>
<comment type="caution">
    <text evidence="1">The sequence shown here is derived from an EMBL/GenBank/DDBJ whole genome shotgun (WGS) entry which is preliminary data.</text>
</comment>
<proteinExistence type="predicted"/>
<gene>
    <name evidence="1" type="ORF">CR492_07210</name>
</gene>
<sequence>MSEKTNPAARVVDDETFMSVADLKAYIAEVETAKTSQSFTAQQAAELAKKQLIDTLLQPIEITHEKLESLKRRIELAAERDEHELMILRFPSELCTDHGRSINLPEEDWPDSLVGAPRQLYEVWKDKFQGLGYGLKAMIIDWPRGFPGDVGMFLTWR</sequence>
<dbReference type="OrthoDB" id="7871683at2"/>
<protein>
    <submittedName>
        <fullName evidence="1">Uncharacterized protein</fullName>
    </submittedName>
</protein>
<dbReference type="RefSeq" id="WP_102843054.1">
    <property type="nucleotide sequence ID" value="NZ_PDZR01000005.1"/>
</dbReference>